<reference evidence="1" key="1">
    <citation type="submission" date="2020-05" db="UniProtKB">
        <authorList>
            <consortium name="EnsemblMetazoa"/>
        </authorList>
    </citation>
    <scope>IDENTIFICATION</scope>
    <source>
        <strain evidence="1">TTRI</strain>
    </source>
</reference>
<name>A0A1A9V121_GLOAU</name>
<evidence type="ECO:0000313" key="2">
    <source>
        <dbReference type="Proteomes" id="UP000078200"/>
    </source>
</evidence>
<accession>A0A1A9V121</accession>
<organism evidence="1 2">
    <name type="scientific">Glossina austeni</name>
    <name type="common">Savannah tsetse fly</name>
    <dbReference type="NCBI Taxonomy" id="7395"/>
    <lineage>
        <taxon>Eukaryota</taxon>
        <taxon>Metazoa</taxon>
        <taxon>Ecdysozoa</taxon>
        <taxon>Arthropoda</taxon>
        <taxon>Hexapoda</taxon>
        <taxon>Insecta</taxon>
        <taxon>Pterygota</taxon>
        <taxon>Neoptera</taxon>
        <taxon>Endopterygota</taxon>
        <taxon>Diptera</taxon>
        <taxon>Brachycera</taxon>
        <taxon>Muscomorpha</taxon>
        <taxon>Hippoboscoidea</taxon>
        <taxon>Glossinidae</taxon>
        <taxon>Glossina</taxon>
    </lineage>
</organism>
<evidence type="ECO:0000313" key="1">
    <source>
        <dbReference type="EnsemblMetazoa" id="GAUT022346-PA"/>
    </source>
</evidence>
<dbReference type="Proteomes" id="UP000078200">
    <property type="component" value="Unassembled WGS sequence"/>
</dbReference>
<sequence>MNVTHTHKLIRQHPEISEIRVALFCIQAEISIVFLCVDSWKAFEAIDADIEINNNNYEDTKRENDNEIKPERNKSALKYQRKYKTNNMYTNVTMLMFELNANKYLRSHKHIYTAIVKLKLKKKEKKKKLALYILTVNKVNYSIQHYYKN</sequence>
<keyword evidence="2" id="KW-1185">Reference proteome</keyword>
<protein>
    <submittedName>
        <fullName evidence="1">Uncharacterized protein</fullName>
    </submittedName>
</protein>
<dbReference type="VEuPathDB" id="VectorBase:GAUT022346"/>
<proteinExistence type="predicted"/>
<dbReference type="EnsemblMetazoa" id="GAUT022346-RA">
    <property type="protein sequence ID" value="GAUT022346-PA"/>
    <property type="gene ID" value="GAUT022346"/>
</dbReference>
<dbReference type="AlphaFoldDB" id="A0A1A9V121"/>